<dbReference type="EMBL" id="KN847494">
    <property type="protein sequence ID" value="KIW16823.1"/>
    <property type="molecule type" value="Genomic_DNA"/>
</dbReference>
<evidence type="ECO:0000256" key="1">
    <source>
        <dbReference type="SAM" id="MobiDB-lite"/>
    </source>
</evidence>
<dbReference type="InterPro" id="IPR051531">
    <property type="entry name" value="N-acetyltransferase"/>
</dbReference>
<organism evidence="3 4">
    <name type="scientific">Exophiala spinifera</name>
    <dbReference type="NCBI Taxonomy" id="91928"/>
    <lineage>
        <taxon>Eukaryota</taxon>
        <taxon>Fungi</taxon>
        <taxon>Dikarya</taxon>
        <taxon>Ascomycota</taxon>
        <taxon>Pezizomycotina</taxon>
        <taxon>Eurotiomycetes</taxon>
        <taxon>Chaetothyriomycetidae</taxon>
        <taxon>Chaetothyriales</taxon>
        <taxon>Herpotrichiellaceae</taxon>
        <taxon>Exophiala</taxon>
    </lineage>
</organism>
<dbReference type="Pfam" id="PF13302">
    <property type="entry name" value="Acetyltransf_3"/>
    <property type="match status" value="1"/>
</dbReference>
<dbReference type="VEuPathDB" id="FungiDB:PV08_04013"/>
<dbReference type="GO" id="GO:0016747">
    <property type="term" value="F:acyltransferase activity, transferring groups other than amino-acyl groups"/>
    <property type="evidence" value="ECO:0007669"/>
    <property type="project" value="InterPro"/>
</dbReference>
<feature type="compositionally biased region" description="Polar residues" evidence="1">
    <location>
        <begin position="101"/>
        <end position="111"/>
    </location>
</feature>
<dbReference type="InterPro" id="IPR016181">
    <property type="entry name" value="Acyl_CoA_acyltransferase"/>
</dbReference>
<feature type="region of interest" description="Disordered" evidence="1">
    <location>
        <begin position="95"/>
        <end position="118"/>
    </location>
</feature>
<accession>A0A0D2BCX9</accession>
<proteinExistence type="predicted"/>
<sequence>MDTSISTPRLQLTVITAAERGSPEFEWVHQLRSDKQATWWSILPRSETPEDTEKAIQKILPTTNTSLEAHKDALNIDDERRKAHRVTFAVHEIRNDDDGCNSGQDHNQGRVQRQAEHPRPHETRFIGLVALVHVDADNLVLPEHLSPSASETSLILELSYSFLPDAWGKGYATESVNAVLAACGRCVSLWSPYAQVYVRAIVNGENRPSLRVMEKTAMVKKGVYELNDRPVFLAGKIRQHHVLHIYGMYLVDQTITQGTM</sequence>
<dbReference type="OrthoDB" id="4072826at2759"/>
<dbReference type="PANTHER" id="PTHR43792">
    <property type="entry name" value="GNAT FAMILY, PUTATIVE (AFU_ORTHOLOGUE AFUA_3G00765)-RELATED-RELATED"/>
    <property type="match status" value="1"/>
</dbReference>
<protein>
    <recommendedName>
        <fullName evidence="2">N-acetyltransferase domain-containing protein</fullName>
    </recommendedName>
</protein>
<evidence type="ECO:0000259" key="2">
    <source>
        <dbReference type="Pfam" id="PF13302"/>
    </source>
</evidence>
<feature type="domain" description="N-acetyltransferase" evidence="2">
    <location>
        <begin position="27"/>
        <end position="218"/>
    </location>
</feature>
<dbReference type="RefSeq" id="XP_016237039.1">
    <property type="nucleotide sequence ID" value="XM_016378362.1"/>
</dbReference>
<dbReference type="PANTHER" id="PTHR43792:SF1">
    <property type="entry name" value="N-ACETYLTRANSFERASE DOMAIN-CONTAINING PROTEIN"/>
    <property type="match status" value="1"/>
</dbReference>
<dbReference type="InterPro" id="IPR000182">
    <property type="entry name" value="GNAT_dom"/>
</dbReference>
<dbReference type="AlphaFoldDB" id="A0A0D2BCX9"/>
<name>A0A0D2BCX9_9EURO</name>
<dbReference type="SUPFAM" id="SSF55729">
    <property type="entry name" value="Acyl-CoA N-acyltransferases (Nat)"/>
    <property type="match status" value="1"/>
</dbReference>
<keyword evidence="4" id="KW-1185">Reference proteome</keyword>
<dbReference type="Proteomes" id="UP000053328">
    <property type="component" value="Unassembled WGS sequence"/>
</dbReference>
<evidence type="ECO:0000313" key="4">
    <source>
        <dbReference type="Proteomes" id="UP000053328"/>
    </source>
</evidence>
<dbReference type="HOGENOM" id="CLU_095017_0_0_1"/>
<dbReference type="Gene3D" id="3.40.630.30">
    <property type="match status" value="1"/>
</dbReference>
<dbReference type="GeneID" id="27331096"/>
<gene>
    <name evidence="3" type="ORF">PV08_04013</name>
</gene>
<evidence type="ECO:0000313" key="3">
    <source>
        <dbReference type="EMBL" id="KIW16823.1"/>
    </source>
</evidence>
<reference evidence="3 4" key="1">
    <citation type="submission" date="2015-01" db="EMBL/GenBank/DDBJ databases">
        <title>The Genome Sequence of Exophiala spinifera CBS89968.</title>
        <authorList>
            <consortium name="The Broad Institute Genomics Platform"/>
            <person name="Cuomo C."/>
            <person name="de Hoog S."/>
            <person name="Gorbushina A."/>
            <person name="Stielow B."/>
            <person name="Teixiera M."/>
            <person name="Abouelleil A."/>
            <person name="Chapman S.B."/>
            <person name="Priest M."/>
            <person name="Young S.K."/>
            <person name="Wortman J."/>
            <person name="Nusbaum C."/>
            <person name="Birren B."/>
        </authorList>
    </citation>
    <scope>NUCLEOTIDE SEQUENCE [LARGE SCALE GENOMIC DNA]</scope>
    <source>
        <strain evidence="3 4">CBS 89968</strain>
    </source>
</reference>